<dbReference type="EMBL" id="PDJF01000001">
    <property type="protein sequence ID" value="PFG27684.1"/>
    <property type="molecule type" value="Genomic_DNA"/>
</dbReference>
<comment type="caution">
    <text evidence="2">The sequence shown here is derived from an EMBL/GenBank/DDBJ whole genome shotgun (WGS) entry which is preliminary data.</text>
</comment>
<keyword evidence="1" id="KW-0812">Transmembrane</keyword>
<organism evidence="2 3">
    <name type="scientific">Corynebacterium renale</name>
    <dbReference type="NCBI Taxonomy" id="1724"/>
    <lineage>
        <taxon>Bacteria</taxon>
        <taxon>Bacillati</taxon>
        <taxon>Actinomycetota</taxon>
        <taxon>Actinomycetes</taxon>
        <taxon>Mycobacteriales</taxon>
        <taxon>Corynebacteriaceae</taxon>
        <taxon>Corynebacterium</taxon>
    </lineage>
</organism>
<evidence type="ECO:0000313" key="3">
    <source>
        <dbReference type="Proteomes" id="UP000221653"/>
    </source>
</evidence>
<keyword evidence="1" id="KW-1133">Transmembrane helix</keyword>
<name>A0A2A9DM60_9CORY</name>
<feature type="transmembrane region" description="Helical" evidence="1">
    <location>
        <begin position="248"/>
        <end position="268"/>
    </location>
</feature>
<evidence type="ECO:0000313" key="2">
    <source>
        <dbReference type="EMBL" id="PFG27684.1"/>
    </source>
</evidence>
<gene>
    <name evidence="2" type="ORF">ATK06_0760</name>
</gene>
<sequence>MNRVAVSLVTVAAVTCTVAQPAQARPLSSFEIWLISTLTGLPELKEILELQNDPDVQALGGLHPELQAALDKLGDKVVQKVKDRLRTDKLPELTIDSEAVAKEIGLNKVSGDAFSKQLQDKLGTEGLGQALGKEFQIDPDKILKGIGGENLGDKAKDRIKDHLQIGPLDGVKPDGDKIKEKIGADKVSDTLKDKLGTDTLGDDIKREFPFNEEEFKKRTGLAALEKMSSDKKNQDDADAARQELTTQIIIGVVGSIGVLAMLAHIITITPEMIRIARS</sequence>
<dbReference type="AlphaFoldDB" id="A0A2A9DM60"/>
<reference evidence="2 3" key="1">
    <citation type="submission" date="2017-10" db="EMBL/GenBank/DDBJ databases">
        <title>Sequencing the genomes of 1000 actinobacteria strains.</title>
        <authorList>
            <person name="Klenk H.-P."/>
        </authorList>
    </citation>
    <scope>NUCLEOTIDE SEQUENCE [LARGE SCALE GENOMIC DNA]</scope>
    <source>
        <strain evidence="2 3">DSM 20688</strain>
    </source>
</reference>
<accession>A0A2A9DM60</accession>
<keyword evidence="1" id="KW-0472">Membrane</keyword>
<evidence type="ECO:0000256" key="1">
    <source>
        <dbReference type="SAM" id="Phobius"/>
    </source>
</evidence>
<proteinExistence type="predicted"/>
<dbReference type="STRING" id="1724.GCA_001044175_00629"/>
<dbReference type="Proteomes" id="UP000221653">
    <property type="component" value="Unassembled WGS sequence"/>
</dbReference>
<protein>
    <submittedName>
        <fullName evidence="2">Uncharacterized protein</fullName>
    </submittedName>
</protein>
<keyword evidence="3" id="KW-1185">Reference proteome</keyword>